<dbReference type="Gene3D" id="2.170.190.11">
    <property type="entry name" value="Molybdopterin biosynthesis moea protein, domain 3"/>
    <property type="match status" value="1"/>
</dbReference>
<evidence type="ECO:0000256" key="1">
    <source>
        <dbReference type="ARBA" id="ARBA00001946"/>
    </source>
</evidence>
<evidence type="ECO:0000313" key="15">
    <source>
        <dbReference type="EMBL" id="JAB59289.1"/>
    </source>
</evidence>
<proteinExistence type="evidence at transcript level"/>
<dbReference type="FunFam" id="2.40.340.10:FF:000007">
    <property type="entry name" value="Molybdopterin molybdenumtransferase"/>
    <property type="match status" value="1"/>
</dbReference>
<dbReference type="InterPro" id="IPR036425">
    <property type="entry name" value="MoaB/Mog-like_dom_sf"/>
</dbReference>
<comment type="similarity">
    <text evidence="4">In the C-terminal section; belongs to the MoeA family.</text>
</comment>
<evidence type="ECO:0000256" key="12">
    <source>
        <dbReference type="ARBA" id="ARBA00023268"/>
    </source>
</evidence>
<comment type="similarity">
    <text evidence="3">In the N-terminal section; belongs to the MoaB/Mog family.</text>
</comment>
<dbReference type="GO" id="GO:0061599">
    <property type="term" value="F:molybdopterin molybdotransferase activity"/>
    <property type="evidence" value="ECO:0007669"/>
    <property type="project" value="UniProtKB-UniRule"/>
</dbReference>
<dbReference type="NCBIfam" id="TIGR00177">
    <property type="entry name" value="molyb_syn"/>
    <property type="match status" value="2"/>
</dbReference>
<dbReference type="SUPFAM" id="SSF63882">
    <property type="entry name" value="MoeA N-terminal region -like"/>
    <property type="match status" value="1"/>
</dbReference>
<comment type="function">
    <text evidence="13">Catalyzes two steps in the biosynthesis of the molybdenum cofactor. In the first step, molybdopterin is adenylated. Subsequently, molybdate is inserted into adenylated molybdopterin and AMP is released.</text>
</comment>
<accession>U5EWG7</accession>
<dbReference type="GO" id="GO:0099634">
    <property type="term" value="C:postsynaptic specialization membrane"/>
    <property type="evidence" value="ECO:0007669"/>
    <property type="project" value="GOC"/>
</dbReference>
<dbReference type="GO" id="GO:0072579">
    <property type="term" value="P:glycine receptor clustering"/>
    <property type="evidence" value="ECO:0007669"/>
    <property type="project" value="TreeGrafter"/>
</dbReference>
<keyword evidence="9" id="KW-0067">ATP-binding</keyword>
<dbReference type="PANTHER" id="PTHR10192:SF5">
    <property type="entry name" value="GEPHYRIN"/>
    <property type="match status" value="1"/>
</dbReference>
<dbReference type="GO" id="GO:0046872">
    <property type="term" value="F:metal ion binding"/>
    <property type="evidence" value="ECO:0007669"/>
    <property type="project" value="UniProtKB-UniRule"/>
</dbReference>
<dbReference type="GO" id="GO:0030425">
    <property type="term" value="C:dendrite"/>
    <property type="evidence" value="ECO:0007669"/>
    <property type="project" value="TreeGrafter"/>
</dbReference>
<dbReference type="SUPFAM" id="SSF63867">
    <property type="entry name" value="MoeA C-terminal domain-like"/>
    <property type="match status" value="1"/>
</dbReference>
<comment type="pathway">
    <text evidence="2 13">Cofactor biosynthesis; molybdopterin biosynthesis.</text>
</comment>
<evidence type="ECO:0000259" key="14">
    <source>
        <dbReference type="SMART" id="SM00852"/>
    </source>
</evidence>
<comment type="catalytic activity">
    <reaction evidence="13">
        <text>adenylyl-molybdopterin + molybdate = Mo-molybdopterin + AMP + H(+)</text>
        <dbReference type="Rhea" id="RHEA:35047"/>
        <dbReference type="ChEBI" id="CHEBI:15378"/>
        <dbReference type="ChEBI" id="CHEBI:36264"/>
        <dbReference type="ChEBI" id="CHEBI:62727"/>
        <dbReference type="ChEBI" id="CHEBI:71302"/>
        <dbReference type="ChEBI" id="CHEBI:456215"/>
    </reaction>
</comment>
<comment type="catalytic activity">
    <reaction evidence="13">
        <text>molybdopterin + ATP + H(+) = adenylyl-molybdopterin + diphosphate</text>
        <dbReference type="Rhea" id="RHEA:31331"/>
        <dbReference type="ChEBI" id="CHEBI:15378"/>
        <dbReference type="ChEBI" id="CHEBI:30616"/>
        <dbReference type="ChEBI" id="CHEBI:33019"/>
        <dbReference type="ChEBI" id="CHEBI:58698"/>
        <dbReference type="ChEBI" id="CHEBI:62727"/>
    </reaction>
</comment>
<keyword evidence="6 13" id="KW-0808">Transferase</keyword>
<dbReference type="CDD" id="cd00887">
    <property type="entry name" value="MoeA"/>
    <property type="match status" value="1"/>
</dbReference>
<dbReference type="SMART" id="SM00852">
    <property type="entry name" value="MoCF_biosynth"/>
    <property type="match status" value="2"/>
</dbReference>
<sequence length="602" mass="66515">AVITISDSCYAGKSADKSGPRLKELIENELQLSNVNCLLLPDEKDMITKTLIHYSDVLNMNAIFTTGGTGFAKRDVTPEATKEVITKDAPQLATAITLKSLEKTKIAVLSRATCGVRNNTLIINFPGSKKAVEECFQSISDVIPHILQLLDNDLNKVGATHKKLQCVNSENSIKHECSHNRQIHICPSGNFEMISVDDAIKKIMNTIPIPNQQSKYLSPINIPPFRASIKDGYALKSESSTNVDCHIVIGHIDAGDSVIENDFNINECFKINTGAPVPDFADCIIQVEDTKSQNEKHCKILAKALKNLDIRQIGSDLKIGEEVCRLSYPLDVAEKSLYAATGGKPEEKFIDITVISTGNELVDPYAGEQIDPKSGKIFDSNTTLLIELLKKFGFGANLKQKVVNDNEADLKEVIENVTDNSVVISTGGVSMGDKDYVKLVLSSLNYKIHFERVNMKPGKPLCYATLDEKNVKYFGLPGNPVSAYVTFHIFVLPALRRYVNAINNSRISDAETFLPVLNVELATNEYYLDPRPEYVRAKIISRKGELYAEITGKQISSRLKSIVEADVLLHLPGRTDGNPVMKKGAKLKATILRHNFISKYED</sequence>
<keyword evidence="7 13" id="KW-0479">Metal-binding</keyword>
<evidence type="ECO:0000256" key="4">
    <source>
        <dbReference type="ARBA" id="ARBA00008339"/>
    </source>
</evidence>
<evidence type="ECO:0000256" key="3">
    <source>
        <dbReference type="ARBA" id="ARBA00007589"/>
    </source>
</evidence>
<reference evidence="15" key="1">
    <citation type="journal article" date="2014" name="Insect Biochem. Mol. Biol.">
        <title>An insight into the sialome of the frog biting fly, Corethrella appendiculata.</title>
        <authorList>
            <person name="Ribeiro J.M.C."/>
            <person name="Chagas A.C."/>
            <person name="Pham V.M."/>
            <person name="Lounibos L.P."/>
            <person name="Calvo E."/>
        </authorList>
    </citation>
    <scope>NUCLEOTIDE SEQUENCE</scope>
    <source>
        <tissue evidence="15">Salivary glands</tissue>
    </source>
</reference>
<evidence type="ECO:0000256" key="5">
    <source>
        <dbReference type="ARBA" id="ARBA00022505"/>
    </source>
</evidence>
<dbReference type="EMBL" id="GANO01000582">
    <property type="protein sequence ID" value="JAB59289.1"/>
    <property type="molecule type" value="mRNA"/>
</dbReference>
<dbReference type="GO" id="GO:0061598">
    <property type="term" value="F:molybdopterin adenylyltransferase activity"/>
    <property type="evidence" value="ECO:0007669"/>
    <property type="project" value="UniProtKB-UniRule"/>
</dbReference>
<dbReference type="GO" id="GO:0005829">
    <property type="term" value="C:cytosol"/>
    <property type="evidence" value="ECO:0007669"/>
    <property type="project" value="TreeGrafter"/>
</dbReference>
<dbReference type="Gene3D" id="3.40.980.10">
    <property type="entry name" value="MoaB/Mog-like domain"/>
    <property type="match status" value="2"/>
</dbReference>
<dbReference type="Pfam" id="PF03453">
    <property type="entry name" value="MoeA_N"/>
    <property type="match status" value="1"/>
</dbReference>
<evidence type="ECO:0000256" key="7">
    <source>
        <dbReference type="ARBA" id="ARBA00022723"/>
    </source>
</evidence>
<keyword evidence="12" id="KW-0511">Multifunctional enzyme</keyword>
<dbReference type="Gene3D" id="2.40.340.10">
    <property type="entry name" value="MoeA, C-terminal, domain IV"/>
    <property type="match status" value="1"/>
</dbReference>
<dbReference type="InterPro" id="IPR038987">
    <property type="entry name" value="MoeA-like"/>
</dbReference>
<evidence type="ECO:0000256" key="8">
    <source>
        <dbReference type="ARBA" id="ARBA00022741"/>
    </source>
</evidence>
<evidence type="ECO:0000256" key="13">
    <source>
        <dbReference type="RuleBase" id="RU365090"/>
    </source>
</evidence>
<dbReference type="GO" id="GO:0006777">
    <property type="term" value="P:Mo-molybdopterin cofactor biosynthetic process"/>
    <property type="evidence" value="ECO:0007669"/>
    <property type="project" value="UniProtKB-UniRule"/>
</dbReference>
<keyword evidence="11 13" id="KW-0501">Molybdenum cofactor biosynthesis</keyword>
<evidence type="ECO:0000256" key="2">
    <source>
        <dbReference type="ARBA" id="ARBA00005046"/>
    </source>
</evidence>
<keyword evidence="10 13" id="KW-0460">Magnesium</keyword>
<evidence type="ECO:0000256" key="9">
    <source>
        <dbReference type="ARBA" id="ARBA00022840"/>
    </source>
</evidence>
<keyword evidence="8" id="KW-0547">Nucleotide-binding</keyword>
<organism evidence="15">
    <name type="scientific">Corethrella appendiculata</name>
    <dbReference type="NCBI Taxonomy" id="1370023"/>
    <lineage>
        <taxon>Eukaryota</taxon>
        <taxon>Metazoa</taxon>
        <taxon>Ecdysozoa</taxon>
        <taxon>Arthropoda</taxon>
        <taxon>Hexapoda</taxon>
        <taxon>Insecta</taxon>
        <taxon>Pterygota</taxon>
        <taxon>Neoptera</taxon>
        <taxon>Endopterygota</taxon>
        <taxon>Diptera</taxon>
        <taxon>Nematocera</taxon>
        <taxon>Culicoidea</taxon>
        <taxon>Chaoboridae</taxon>
        <taxon>Corethrella</taxon>
    </lineage>
</organism>
<feature type="domain" description="MoaB/Mog" evidence="14">
    <location>
        <begin position="353"/>
        <end position="497"/>
    </location>
</feature>
<evidence type="ECO:0000256" key="11">
    <source>
        <dbReference type="ARBA" id="ARBA00023150"/>
    </source>
</evidence>
<keyword evidence="5 13" id="KW-0500">Molybdenum</keyword>
<dbReference type="GO" id="GO:0098970">
    <property type="term" value="P:postsynaptic neurotransmitter receptor diffusion trapping"/>
    <property type="evidence" value="ECO:0007669"/>
    <property type="project" value="TreeGrafter"/>
</dbReference>
<evidence type="ECO:0000256" key="10">
    <source>
        <dbReference type="ARBA" id="ARBA00022842"/>
    </source>
</evidence>
<dbReference type="Pfam" id="PF03454">
    <property type="entry name" value="MoeA_C"/>
    <property type="match status" value="1"/>
</dbReference>
<dbReference type="GO" id="GO:0097112">
    <property type="term" value="P:gamma-aminobutyric acid receptor clustering"/>
    <property type="evidence" value="ECO:0007669"/>
    <property type="project" value="TreeGrafter"/>
</dbReference>
<comment type="cofactor">
    <cofactor evidence="1 13">
        <name>Mg(2+)</name>
        <dbReference type="ChEBI" id="CHEBI:18420"/>
    </cofactor>
</comment>
<name>U5EWG7_9DIPT</name>
<dbReference type="GO" id="GO:0005524">
    <property type="term" value="F:ATP binding"/>
    <property type="evidence" value="ECO:0007669"/>
    <property type="project" value="UniProtKB-UniRule"/>
</dbReference>
<dbReference type="InterPro" id="IPR036688">
    <property type="entry name" value="MoeA_C_domain_IV_sf"/>
</dbReference>
<feature type="domain" description="MoaB/Mog" evidence="14">
    <location>
        <begin position="1"/>
        <end position="146"/>
    </location>
</feature>
<dbReference type="UniPathway" id="UPA00344"/>
<protein>
    <submittedName>
        <fullName evidence="15">Putative molybdopterin biosynthesis protein</fullName>
    </submittedName>
</protein>
<dbReference type="InterPro" id="IPR005111">
    <property type="entry name" value="MoeA_C_domain_IV"/>
</dbReference>
<feature type="non-terminal residue" evidence="15">
    <location>
        <position position="1"/>
    </location>
</feature>
<dbReference type="SUPFAM" id="SSF53218">
    <property type="entry name" value="Molybdenum cofactor biosynthesis proteins"/>
    <property type="match status" value="2"/>
</dbReference>
<dbReference type="Pfam" id="PF00994">
    <property type="entry name" value="MoCF_biosynth"/>
    <property type="match status" value="2"/>
</dbReference>
<dbReference type="PANTHER" id="PTHR10192">
    <property type="entry name" value="MOLYBDOPTERIN BIOSYNTHESIS PROTEIN"/>
    <property type="match status" value="1"/>
</dbReference>
<dbReference type="InterPro" id="IPR001453">
    <property type="entry name" value="MoaB/Mog_dom"/>
</dbReference>
<dbReference type="CDD" id="cd00886">
    <property type="entry name" value="MogA_MoaB"/>
    <property type="match status" value="1"/>
</dbReference>
<dbReference type="Gene3D" id="3.90.105.10">
    <property type="entry name" value="Molybdopterin biosynthesis moea protein, domain 2"/>
    <property type="match status" value="1"/>
</dbReference>
<dbReference type="GO" id="GO:0007529">
    <property type="term" value="P:establishment of synaptic specificity at neuromuscular junction"/>
    <property type="evidence" value="ECO:0007669"/>
    <property type="project" value="TreeGrafter"/>
</dbReference>
<dbReference type="InterPro" id="IPR005110">
    <property type="entry name" value="MoeA_linker/N"/>
</dbReference>
<dbReference type="AlphaFoldDB" id="U5EWG7"/>
<comment type="similarity">
    <text evidence="13">Belongs to the MoeA family.</text>
</comment>
<evidence type="ECO:0000256" key="6">
    <source>
        <dbReference type="ARBA" id="ARBA00022679"/>
    </source>
</evidence>
<dbReference type="InterPro" id="IPR036135">
    <property type="entry name" value="MoeA_linker/N_sf"/>
</dbReference>